<dbReference type="AlphaFoldDB" id="A0A0D2KNM5"/>
<dbReference type="GO" id="GO:0003677">
    <property type="term" value="F:DNA binding"/>
    <property type="evidence" value="ECO:0007669"/>
    <property type="project" value="UniProtKB-KW"/>
</dbReference>
<evidence type="ECO:0000313" key="10">
    <source>
        <dbReference type="EMBL" id="KIY97233.1"/>
    </source>
</evidence>
<gene>
    <name evidence="10" type="ORF">MNEG_10729</name>
</gene>
<feature type="compositionally biased region" description="Basic residues" evidence="8">
    <location>
        <begin position="193"/>
        <end position="202"/>
    </location>
</feature>
<dbReference type="PRINTS" id="PR00404">
    <property type="entry name" value="MADSDOMAIN"/>
</dbReference>
<evidence type="ECO:0000256" key="1">
    <source>
        <dbReference type="ARBA" id="ARBA00004123"/>
    </source>
</evidence>
<evidence type="ECO:0000256" key="2">
    <source>
        <dbReference type="ARBA" id="ARBA00004496"/>
    </source>
</evidence>
<evidence type="ECO:0000256" key="4">
    <source>
        <dbReference type="ARBA" id="ARBA00023015"/>
    </source>
</evidence>
<dbReference type="GO" id="GO:0046983">
    <property type="term" value="F:protein dimerization activity"/>
    <property type="evidence" value="ECO:0007669"/>
    <property type="project" value="InterPro"/>
</dbReference>
<dbReference type="PANTHER" id="PTHR48019">
    <property type="entry name" value="SERUM RESPONSE FACTOR HOMOLOG"/>
    <property type="match status" value="1"/>
</dbReference>
<dbReference type="InterPro" id="IPR002100">
    <property type="entry name" value="TF_MADSbox"/>
</dbReference>
<dbReference type="STRING" id="145388.A0A0D2KNM5"/>
<dbReference type="GO" id="GO:0005634">
    <property type="term" value="C:nucleus"/>
    <property type="evidence" value="ECO:0007669"/>
    <property type="project" value="UniProtKB-SubCell"/>
</dbReference>
<evidence type="ECO:0000256" key="8">
    <source>
        <dbReference type="SAM" id="MobiDB-lite"/>
    </source>
</evidence>
<evidence type="ECO:0000313" key="11">
    <source>
        <dbReference type="Proteomes" id="UP000054498"/>
    </source>
</evidence>
<dbReference type="SMART" id="SM00432">
    <property type="entry name" value="MADS"/>
    <property type="match status" value="1"/>
</dbReference>
<keyword evidence="3" id="KW-0963">Cytoplasm</keyword>
<keyword evidence="4" id="KW-0805">Transcription regulation</keyword>
<feature type="domain" description="MADS-box" evidence="9">
    <location>
        <begin position="1"/>
        <end position="60"/>
    </location>
</feature>
<keyword evidence="11" id="KW-1185">Reference proteome</keyword>
<keyword evidence="6" id="KW-0804">Transcription</keyword>
<dbReference type="InterPro" id="IPR050142">
    <property type="entry name" value="MADS-box/MEF2_TF"/>
</dbReference>
<dbReference type="InterPro" id="IPR005398">
    <property type="entry name" value="Tubby_N"/>
</dbReference>
<dbReference type="EMBL" id="KK102654">
    <property type="protein sequence ID" value="KIY97233.1"/>
    <property type="molecule type" value="Genomic_DNA"/>
</dbReference>
<protein>
    <submittedName>
        <fullName evidence="10">Myocyte-specific enhancer factor 2B</fullName>
    </submittedName>
</protein>
<feature type="region of interest" description="Disordered" evidence="8">
    <location>
        <begin position="176"/>
        <end position="261"/>
    </location>
</feature>
<feature type="region of interest" description="Disordered" evidence="8">
    <location>
        <begin position="109"/>
        <end position="131"/>
    </location>
</feature>
<sequence length="388" mass="40474">MKRSIDLRYIVDDKQREVVYAKGKLKLMRKAMELAVLCNTTCAIVMFDGAGKLTQFSTSDMDAILEQYGQAVLEPHERYTPHDLLYGSMLYANGFGVGPVAAPATVARSAQGPAGAGPSSSPGESPSGVSEAIGTQHLLGPLGLSIDAATFPPVSPRSEQAYSAIAGEFEKMLATMQQQQMEQQQHLQQLHRQQQRQQRRQQHKEEQAEEQLEQREQLPEGEGDIVGQHEAVAGPPPRPASAATPSSGSMPPPAARKPLAPAPTGAELAAVALSGVAGAVPLAEAGVHAAAAPVPDDLLLGVSAMATDIAVEQSGGEERAPVKAGLQDEGTAAASEGVPAASEAKEAAPAHAVAEVAAVVEGSVERASRRGQKRSRKRTSEAGNTGDV</sequence>
<evidence type="ECO:0000256" key="7">
    <source>
        <dbReference type="ARBA" id="ARBA00023242"/>
    </source>
</evidence>
<keyword evidence="5" id="KW-0238">DNA-binding</keyword>
<feature type="compositionally biased region" description="Low complexity" evidence="8">
    <location>
        <begin position="240"/>
        <end position="249"/>
    </location>
</feature>
<accession>A0A0D2KNM5</accession>
<dbReference type="RefSeq" id="XP_013896253.1">
    <property type="nucleotide sequence ID" value="XM_014040799.1"/>
</dbReference>
<dbReference type="Proteomes" id="UP000054498">
    <property type="component" value="Unassembled WGS sequence"/>
</dbReference>
<evidence type="ECO:0000256" key="6">
    <source>
        <dbReference type="ARBA" id="ARBA00023163"/>
    </source>
</evidence>
<evidence type="ECO:0000259" key="9">
    <source>
        <dbReference type="PROSITE" id="PS50066"/>
    </source>
</evidence>
<dbReference type="GeneID" id="25727920"/>
<dbReference type="InterPro" id="IPR036879">
    <property type="entry name" value="TF_MADSbox_sf"/>
</dbReference>
<dbReference type="PRINTS" id="PR01574">
    <property type="entry name" value="TUBBYPROTEIN"/>
</dbReference>
<name>A0A0D2KNM5_9CHLO</name>
<dbReference type="Pfam" id="PF00319">
    <property type="entry name" value="SRF-TF"/>
    <property type="match status" value="1"/>
</dbReference>
<feature type="region of interest" description="Disordered" evidence="8">
    <location>
        <begin position="328"/>
        <end position="349"/>
    </location>
</feature>
<organism evidence="10 11">
    <name type="scientific">Monoraphidium neglectum</name>
    <dbReference type="NCBI Taxonomy" id="145388"/>
    <lineage>
        <taxon>Eukaryota</taxon>
        <taxon>Viridiplantae</taxon>
        <taxon>Chlorophyta</taxon>
        <taxon>core chlorophytes</taxon>
        <taxon>Chlorophyceae</taxon>
        <taxon>CS clade</taxon>
        <taxon>Sphaeropleales</taxon>
        <taxon>Selenastraceae</taxon>
        <taxon>Monoraphidium</taxon>
    </lineage>
</organism>
<comment type="subcellular location">
    <subcellularLocation>
        <location evidence="2">Cytoplasm</location>
    </subcellularLocation>
    <subcellularLocation>
        <location evidence="1">Nucleus</location>
    </subcellularLocation>
</comment>
<dbReference type="OrthoDB" id="1933443at2759"/>
<reference evidence="10 11" key="1">
    <citation type="journal article" date="2013" name="BMC Genomics">
        <title>Reconstruction of the lipid metabolism for the microalga Monoraphidium neglectum from its genome sequence reveals characteristics suitable for biofuel production.</title>
        <authorList>
            <person name="Bogen C."/>
            <person name="Al-Dilaimi A."/>
            <person name="Albersmeier A."/>
            <person name="Wichmann J."/>
            <person name="Grundmann M."/>
            <person name="Rupp O."/>
            <person name="Lauersen K.J."/>
            <person name="Blifernez-Klassen O."/>
            <person name="Kalinowski J."/>
            <person name="Goesmann A."/>
            <person name="Mussgnug J.H."/>
            <person name="Kruse O."/>
        </authorList>
    </citation>
    <scope>NUCLEOTIDE SEQUENCE [LARGE SCALE GENOMIC DNA]</scope>
    <source>
        <strain evidence="10 11">SAG 48.87</strain>
    </source>
</reference>
<dbReference type="Gene3D" id="3.40.1810.10">
    <property type="entry name" value="Transcription factor, MADS-box"/>
    <property type="match status" value="1"/>
</dbReference>
<dbReference type="KEGG" id="mng:MNEG_10729"/>
<proteinExistence type="predicted"/>
<dbReference type="PROSITE" id="PS50066">
    <property type="entry name" value="MADS_BOX_2"/>
    <property type="match status" value="1"/>
</dbReference>
<evidence type="ECO:0000256" key="3">
    <source>
        <dbReference type="ARBA" id="ARBA00022490"/>
    </source>
</evidence>
<dbReference type="SUPFAM" id="SSF55455">
    <property type="entry name" value="SRF-like"/>
    <property type="match status" value="1"/>
</dbReference>
<dbReference type="GO" id="GO:0005737">
    <property type="term" value="C:cytoplasm"/>
    <property type="evidence" value="ECO:0007669"/>
    <property type="project" value="UniProtKB-SubCell"/>
</dbReference>
<keyword evidence="7" id="KW-0539">Nucleus</keyword>
<feature type="compositionally biased region" description="Low complexity" evidence="8">
    <location>
        <begin position="177"/>
        <end position="192"/>
    </location>
</feature>
<feature type="region of interest" description="Disordered" evidence="8">
    <location>
        <begin position="363"/>
        <end position="388"/>
    </location>
</feature>
<evidence type="ECO:0000256" key="5">
    <source>
        <dbReference type="ARBA" id="ARBA00023125"/>
    </source>
</evidence>